<feature type="transmembrane region" description="Helical" evidence="1">
    <location>
        <begin position="87"/>
        <end position="104"/>
    </location>
</feature>
<reference evidence="2 3" key="1">
    <citation type="submission" date="2021-06" db="EMBL/GenBank/DDBJ databases">
        <authorList>
            <person name="Palmer J.M."/>
        </authorList>
    </citation>
    <scope>NUCLEOTIDE SEQUENCE [LARGE SCALE GENOMIC DNA]</scope>
    <source>
        <strain evidence="2 3">CL_MEX2019</strain>
        <tissue evidence="2">Muscle</tissue>
    </source>
</reference>
<name>A0ABU7DRH0_9TELE</name>
<feature type="transmembrane region" description="Helical" evidence="1">
    <location>
        <begin position="56"/>
        <end position="80"/>
    </location>
</feature>
<dbReference type="EMBL" id="JAHUTJ010033855">
    <property type="protein sequence ID" value="MED6277522.1"/>
    <property type="molecule type" value="Genomic_DNA"/>
</dbReference>
<evidence type="ECO:0000313" key="2">
    <source>
        <dbReference type="EMBL" id="MED6277522.1"/>
    </source>
</evidence>
<sequence length="107" mass="11675">MVDYWSNCSDVLSLKSPFPQVILLPHDPQSCRGPQQLPAGTRGICESLNSNSLSSFFVSIWCPVVGQCCCFVFTCFSLIVAQVAACLCLYFCSYCLCCFAIISAPPL</sequence>
<organism evidence="2 3">
    <name type="scientific">Characodon lateralis</name>
    <dbReference type="NCBI Taxonomy" id="208331"/>
    <lineage>
        <taxon>Eukaryota</taxon>
        <taxon>Metazoa</taxon>
        <taxon>Chordata</taxon>
        <taxon>Craniata</taxon>
        <taxon>Vertebrata</taxon>
        <taxon>Euteleostomi</taxon>
        <taxon>Actinopterygii</taxon>
        <taxon>Neopterygii</taxon>
        <taxon>Teleostei</taxon>
        <taxon>Neoteleostei</taxon>
        <taxon>Acanthomorphata</taxon>
        <taxon>Ovalentaria</taxon>
        <taxon>Atherinomorphae</taxon>
        <taxon>Cyprinodontiformes</taxon>
        <taxon>Goodeidae</taxon>
        <taxon>Characodon</taxon>
    </lineage>
</organism>
<keyword evidence="3" id="KW-1185">Reference proteome</keyword>
<comment type="caution">
    <text evidence="2">The sequence shown here is derived from an EMBL/GenBank/DDBJ whole genome shotgun (WGS) entry which is preliminary data.</text>
</comment>
<gene>
    <name evidence="2" type="ORF">CHARACLAT_014301</name>
</gene>
<keyword evidence="1" id="KW-0812">Transmembrane</keyword>
<keyword evidence="1" id="KW-1133">Transmembrane helix</keyword>
<proteinExistence type="predicted"/>
<protein>
    <submittedName>
        <fullName evidence="2">Uncharacterized protein</fullName>
    </submittedName>
</protein>
<accession>A0ABU7DRH0</accession>
<keyword evidence="1" id="KW-0472">Membrane</keyword>
<evidence type="ECO:0000256" key="1">
    <source>
        <dbReference type="SAM" id="Phobius"/>
    </source>
</evidence>
<dbReference type="Proteomes" id="UP001352852">
    <property type="component" value="Unassembled WGS sequence"/>
</dbReference>
<evidence type="ECO:0000313" key="3">
    <source>
        <dbReference type="Proteomes" id="UP001352852"/>
    </source>
</evidence>